<sequence>MRTRIRRMNATKPPSELPALLQALSDKADRLALRHAELKRINALLDERVRQLEAERDALRQRLGEARARVDHLLARLDTPPAAAKPDLPA</sequence>
<comment type="caution">
    <text evidence="2">The sequence shown here is derived from an EMBL/GenBank/DDBJ whole genome shotgun (WGS) entry which is preliminary data.</text>
</comment>
<organism evidence="2">
    <name type="scientific">mine drainage metagenome</name>
    <dbReference type="NCBI Taxonomy" id="410659"/>
    <lineage>
        <taxon>unclassified sequences</taxon>
        <taxon>metagenomes</taxon>
        <taxon>ecological metagenomes</taxon>
    </lineage>
</organism>
<feature type="coiled-coil region" evidence="1">
    <location>
        <begin position="21"/>
        <end position="76"/>
    </location>
</feature>
<evidence type="ECO:0000313" key="2">
    <source>
        <dbReference type="EMBL" id="OIQ91579.1"/>
    </source>
</evidence>
<protein>
    <recommendedName>
        <fullName evidence="3">DUF904 domain-containing protein</fullName>
    </recommendedName>
</protein>
<name>A0A1J5RQ05_9ZZZZ</name>
<dbReference type="AlphaFoldDB" id="A0A1J5RQ05"/>
<evidence type="ECO:0000256" key="1">
    <source>
        <dbReference type="SAM" id="Coils"/>
    </source>
</evidence>
<dbReference type="EMBL" id="MLJW01000255">
    <property type="protein sequence ID" value="OIQ91579.1"/>
    <property type="molecule type" value="Genomic_DNA"/>
</dbReference>
<gene>
    <name evidence="2" type="ORF">GALL_265170</name>
</gene>
<proteinExistence type="predicted"/>
<keyword evidence="1" id="KW-0175">Coiled coil</keyword>
<evidence type="ECO:0008006" key="3">
    <source>
        <dbReference type="Google" id="ProtNLM"/>
    </source>
</evidence>
<accession>A0A1J5RQ05</accession>
<reference evidence="2" key="1">
    <citation type="submission" date="2016-10" db="EMBL/GenBank/DDBJ databases">
        <title>Sequence of Gallionella enrichment culture.</title>
        <authorList>
            <person name="Poehlein A."/>
            <person name="Muehling M."/>
            <person name="Daniel R."/>
        </authorList>
    </citation>
    <scope>NUCLEOTIDE SEQUENCE</scope>
</reference>